<accession>A0ABR3BWM5</accession>
<gene>
    <name evidence="1" type="ORF">I308_101674</name>
</gene>
<protein>
    <submittedName>
        <fullName evidence="1">Uncharacterized protein</fullName>
    </submittedName>
</protein>
<organism evidence="1 2">
    <name type="scientific">Cryptococcus tetragattii IND107</name>
    <dbReference type="NCBI Taxonomy" id="1296105"/>
    <lineage>
        <taxon>Eukaryota</taxon>
        <taxon>Fungi</taxon>
        <taxon>Dikarya</taxon>
        <taxon>Basidiomycota</taxon>
        <taxon>Agaricomycotina</taxon>
        <taxon>Tremellomycetes</taxon>
        <taxon>Tremellales</taxon>
        <taxon>Cryptococcaceae</taxon>
        <taxon>Cryptococcus</taxon>
        <taxon>Cryptococcus gattii species complex</taxon>
    </lineage>
</organism>
<evidence type="ECO:0000313" key="2">
    <source>
        <dbReference type="Proteomes" id="UP000054399"/>
    </source>
</evidence>
<dbReference type="EMBL" id="ATAM02000003">
    <property type="protein sequence ID" value="KAL0252285.1"/>
    <property type="molecule type" value="Genomic_DNA"/>
</dbReference>
<dbReference type="Proteomes" id="UP000054399">
    <property type="component" value="Unassembled WGS sequence"/>
</dbReference>
<dbReference type="GeneID" id="91988532"/>
<dbReference type="RefSeq" id="XP_066615005.1">
    <property type="nucleotide sequence ID" value="XM_066756228.1"/>
</dbReference>
<comment type="caution">
    <text evidence="1">The sequence shown here is derived from an EMBL/GenBank/DDBJ whole genome shotgun (WGS) entry which is preliminary data.</text>
</comment>
<evidence type="ECO:0000313" key="1">
    <source>
        <dbReference type="EMBL" id="KAL0252285.1"/>
    </source>
</evidence>
<reference evidence="1" key="2">
    <citation type="submission" date="2024-01" db="EMBL/GenBank/DDBJ databases">
        <title>Comparative genomics of Cryptococcus and Kwoniella reveals pathogenesis evolution and contrasting modes of karyotype evolution via chromosome fusion or intercentromeric recombination.</title>
        <authorList>
            <person name="Coelho M.A."/>
            <person name="David-Palma M."/>
            <person name="Shea T."/>
            <person name="Bowers K."/>
            <person name="Mcginley-Smith S."/>
            <person name="Mohammad A.W."/>
            <person name="Gnirke A."/>
            <person name="Yurkov A.M."/>
            <person name="Nowrousian M."/>
            <person name="Sun S."/>
            <person name="Cuomo C.A."/>
            <person name="Heitman J."/>
        </authorList>
    </citation>
    <scope>NUCLEOTIDE SEQUENCE</scope>
    <source>
        <strain evidence="1">IND107</strain>
    </source>
</reference>
<sequence length="81" mass="9631">MGVMTRICLLLEAMPRKEVQREVLQALALYAIYPEHFRWIGFYFTLEVSKFKDRKTSERCPPPSRCSLRMRMTMRKSTGNE</sequence>
<proteinExistence type="predicted"/>
<reference evidence="1" key="1">
    <citation type="submission" date="2015-01" db="EMBL/GenBank/DDBJ databases">
        <authorList>
            <consortium name="The Broad Institute Genomics Platform"/>
            <person name="Cuomo C."/>
            <person name="Litvintseva A."/>
            <person name="Chen Y."/>
            <person name="Heitman J."/>
            <person name="Sun S."/>
            <person name="Springer D."/>
            <person name="Dromer F."/>
            <person name="Young S."/>
            <person name="Zeng Q."/>
            <person name="Gargeya S."/>
            <person name="Abouelleil A."/>
            <person name="Alvarado L."/>
            <person name="Chapman S.B."/>
            <person name="Gainer-Dewar J."/>
            <person name="Goldberg J."/>
            <person name="Griggs A."/>
            <person name="Gujja S."/>
            <person name="Hansen M."/>
            <person name="Howarth C."/>
            <person name="Imamovic A."/>
            <person name="Larimer J."/>
            <person name="Murphy C."/>
            <person name="Naylor J."/>
            <person name="Pearson M."/>
            <person name="Priest M."/>
            <person name="Roberts A."/>
            <person name="Saif S."/>
            <person name="Shea T."/>
            <person name="Sykes S."/>
            <person name="Wortman J."/>
            <person name="Nusbaum C."/>
            <person name="Birren B."/>
        </authorList>
    </citation>
    <scope>NUCLEOTIDE SEQUENCE</scope>
    <source>
        <strain evidence="1">IND107</strain>
    </source>
</reference>
<name>A0ABR3BWM5_9TREE</name>
<keyword evidence="2" id="KW-1185">Reference proteome</keyword>